<proteinExistence type="inferred from homology"/>
<evidence type="ECO:0000259" key="6">
    <source>
        <dbReference type="Pfam" id="PF04101"/>
    </source>
</evidence>
<comment type="caution">
    <text evidence="7">The sequence shown here is derived from an EMBL/GenBank/DDBJ whole genome shotgun (WGS) entry which is preliminary data.</text>
</comment>
<dbReference type="SUPFAM" id="SSF53756">
    <property type="entry name" value="UDP-Glycosyltransferase/glycogen phosphorylase"/>
    <property type="match status" value="1"/>
</dbReference>
<accession>A0A9X1ZL95</accession>
<protein>
    <recommendedName>
        <fullName evidence="6">Glycosyl transferase family 28 C-terminal domain-containing protein</fullName>
    </recommendedName>
</protein>
<reference evidence="7" key="1">
    <citation type="submission" date="2022-01" db="EMBL/GenBank/DDBJ databases">
        <title>Genome sequencing of Zunongwangia sp. M21534 genome.</title>
        <authorList>
            <person name="Chen Y."/>
            <person name="Dong C."/>
            <person name="Shao Z."/>
        </authorList>
    </citation>
    <scope>NUCLEOTIDE SEQUENCE</scope>
    <source>
        <strain evidence="7">MCCC M21534</strain>
    </source>
</reference>
<evidence type="ECO:0000256" key="3">
    <source>
        <dbReference type="ARBA" id="ARBA00022676"/>
    </source>
</evidence>
<dbReference type="RefSeq" id="WP_249599756.1">
    <property type="nucleotide sequence ID" value="NZ_JAKHSK010000001.1"/>
</dbReference>
<dbReference type="AlphaFoldDB" id="A0A9X1ZL95"/>
<feature type="domain" description="Glycosyl transferase family 28 C-terminal" evidence="6">
    <location>
        <begin position="2"/>
        <end position="131"/>
    </location>
</feature>
<evidence type="ECO:0000256" key="2">
    <source>
        <dbReference type="ARBA" id="ARBA00006962"/>
    </source>
</evidence>
<dbReference type="GO" id="GO:0006488">
    <property type="term" value="P:dolichol-linked oligosaccharide biosynthetic process"/>
    <property type="evidence" value="ECO:0007669"/>
    <property type="project" value="InterPro"/>
</dbReference>
<comment type="similarity">
    <text evidence="2">Belongs to the glycosyltransferase 28 family.</text>
</comment>
<dbReference type="PANTHER" id="PTHR12867:SF6">
    <property type="entry name" value="N-ACETYLGLUCOSAMINYLDIPHOSPHODOLICHOL N-ACETYLGLUCOSAMINYLTRANSFERASE"/>
    <property type="match status" value="1"/>
</dbReference>
<evidence type="ECO:0000256" key="5">
    <source>
        <dbReference type="ARBA" id="ARBA00022824"/>
    </source>
</evidence>
<dbReference type="EMBL" id="JAKHSK010000001">
    <property type="protein sequence ID" value="MCL6216762.1"/>
    <property type="molecule type" value="Genomic_DNA"/>
</dbReference>
<keyword evidence="5" id="KW-0256">Endoplasmic reticulum</keyword>
<evidence type="ECO:0000313" key="8">
    <source>
        <dbReference type="Proteomes" id="UP001139521"/>
    </source>
</evidence>
<dbReference type="GO" id="GO:0016758">
    <property type="term" value="F:hexosyltransferase activity"/>
    <property type="evidence" value="ECO:0007669"/>
    <property type="project" value="InterPro"/>
</dbReference>
<organism evidence="7 8">
    <name type="scientific">Zunongwangia pacifica</name>
    <dbReference type="NCBI Taxonomy" id="2911062"/>
    <lineage>
        <taxon>Bacteria</taxon>
        <taxon>Pseudomonadati</taxon>
        <taxon>Bacteroidota</taxon>
        <taxon>Flavobacteriia</taxon>
        <taxon>Flavobacteriales</taxon>
        <taxon>Flavobacteriaceae</taxon>
        <taxon>Zunongwangia</taxon>
    </lineage>
</organism>
<evidence type="ECO:0000256" key="1">
    <source>
        <dbReference type="ARBA" id="ARBA00004240"/>
    </source>
</evidence>
<dbReference type="InterPro" id="IPR007235">
    <property type="entry name" value="Glyco_trans_28_C"/>
</dbReference>
<dbReference type="Pfam" id="PF04101">
    <property type="entry name" value="Glyco_tran_28_C"/>
    <property type="match status" value="1"/>
</dbReference>
<dbReference type="Gene3D" id="3.40.50.2000">
    <property type="entry name" value="Glycogen Phosphorylase B"/>
    <property type="match status" value="1"/>
</dbReference>
<name>A0A9X1ZL95_9FLAO</name>
<sequence>MIFVTIGTQEPFDRLIKSMDEIAESVGEEVIAQVSTKTKLNVEHMTVLDFLPPQEFNKLFERADLIIAHAGMGTIISSLVKSKKIIVFPRERKLGEHRSDHQIATAKYFEELGYVDVAKSKEELYEKIKIKQRDEKEIKLKIGDYASENLIDDLKKNIQSN</sequence>
<evidence type="ECO:0000313" key="7">
    <source>
        <dbReference type="EMBL" id="MCL6216762.1"/>
    </source>
</evidence>
<comment type="subcellular location">
    <subcellularLocation>
        <location evidence="1">Endoplasmic reticulum</location>
    </subcellularLocation>
</comment>
<dbReference type="InterPro" id="IPR039042">
    <property type="entry name" value="Alg13-like"/>
</dbReference>
<dbReference type="Proteomes" id="UP001139521">
    <property type="component" value="Unassembled WGS sequence"/>
</dbReference>
<keyword evidence="4" id="KW-0808">Transferase</keyword>
<keyword evidence="3" id="KW-0328">Glycosyltransferase</keyword>
<dbReference type="PANTHER" id="PTHR12867">
    <property type="entry name" value="GLYCOSYL TRANSFERASE-RELATED"/>
    <property type="match status" value="1"/>
</dbReference>
<evidence type="ECO:0000256" key="4">
    <source>
        <dbReference type="ARBA" id="ARBA00022679"/>
    </source>
</evidence>
<gene>
    <name evidence="7" type="ORF">L1967_00505</name>
</gene>
<keyword evidence="8" id="KW-1185">Reference proteome</keyword>